<dbReference type="Gene3D" id="3.20.20.150">
    <property type="entry name" value="Divalent-metal-dependent TIM barrel enzymes"/>
    <property type="match status" value="2"/>
</dbReference>
<dbReference type="Proteomes" id="UP000481087">
    <property type="component" value="Unassembled WGS sequence"/>
</dbReference>
<dbReference type="AlphaFoldDB" id="A0A6L8UY84"/>
<dbReference type="Pfam" id="PF01261">
    <property type="entry name" value="AP_endonuc_2"/>
    <property type="match status" value="1"/>
</dbReference>
<proteinExistence type="predicted"/>
<gene>
    <name evidence="2" type="ORF">GQF01_13155</name>
</gene>
<reference evidence="2 3" key="1">
    <citation type="submission" date="2019-12" db="EMBL/GenBank/DDBJ databases">
        <title>Paenibacillus sp. nov. sp. isolated from soil.</title>
        <authorList>
            <person name="Kim J."/>
            <person name="Jeong S.E."/>
            <person name="Jung H.S."/>
            <person name="Jeon C.O."/>
        </authorList>
    </citation>
    <scope>NUCLEOTIDE SEQUENCE [LARGE SCALE GENOMIC DNA]</scope>
    <source>
        <strain evidence="2 3">5J-6</strain>
    </source>
</reference>
<evidence type="ECO:0000313" key="2">
    <source>
        <dbReference type="EMBL" id="MZQ83055.1"/>
    </source>
</evidence>
<feature type="domain" description="Xylose isomerase-like TIM barrel" evidence="1">
    <location>
        <begin position="27"/>
        <end position="205"/>
    </location>
</feature>
<accession>A0A6L8UY84</accession>
<name>A0A6L8UY84_9BACL</name>
<dbReference type="RefSeq" id="WP_161407236.1">
    <property type="nucleotide sequence ID" value="NZ_WTUZ01000016.1"/>
</dbReference>
<evidence type="ECO:0000259" key="1">
    <source>
        <dbReference type="Pfam" id="PF01261"/>
    </source>
</evidence>
<sequence length="393" mass="45143">MIDPKIFLTVDNCVFSKRWTRPAEWMELLSSMGVYYVEASADNECDPLYMGMDYMQRWAQEVKTASEYTGVKVANIYSGHGTYATLGLAHHDIAVRERIQNEWIQPLADIAANVGAGIGFYCHAFSDHVLQNPAFYREAEEDLYTRLADIAAYCQDKGIRTPGVEQMYTPHQIPWTIDGSKRLIKEVFRLSRAPFYLTLDTGHQSGQRKFLRPDAPIIKEMLTRFRTKGYQDSLWMGPKSAYDLFQQMIHTTEDQEVAMMEQILQEIDRYPYLFAAESDGDTYRWLEELGCYSPIVHLQQTTGTSSSHQPFTEACNRNGIIFGEPVLRALEKAYQAPDEEGFPPKCKEIYLTLEIFSGTSEMNSDIKKKLQDSIDYWRQFIPKDGLSLSELLL</sequence>
<dbReference type="EMBL" id="WTUZ01000016">
    <property type="protein sequence ID" value="MZQ83055.1"/>
    <property type="molecule type" value="Genomic_DNA"/>
</dbReference>
<organism evidence="2 3">
    <name type="scientific">Paenibacillus silvestris</name>
    <dbReference type="NCBI Taxonomy" id="2606219"/>
    <lineage>
        <taxon>Bacteria</taxon>
        <taxon>Bacillati</taxon>
        <taxon>Bacillota</taxon>
        <taxon>Bacilli</taxon>
        <taxon>Bacillales</taxon>
        <taxon>Paenibacillaceae</taxon>
        <taxon>Paenibacillus</taxon>
    </lineage>
</organism>
<comment type="caution">
    <text evidence="2">The sequence shown here is derived from an EMBL/GenBank/DDBJ whole genome shotgun (WGS) entry which is preliminary data.</text>
</comment>
<evidence type="ECO:0000313" key="3">
    <source>
        <dbReference type="Proteomes" id="UP000481087"/>
    </source>
</evidence>
<protein>
    <recommendedName>
        <fullName evidence="1">Xylose isomerase-like TIM barrel domain-containing protein</fullName>
    </recommendedName>
</protein>
<dbReference type="InterPro" id="IPR036237">
    <property type="entry name" value="Xyl_isomerase-like_sf"/>
</dbReference>
<dbReference type="InterPro" id="IPR013022">
    <property type="entry name" value="Xyl_isomerase-like_TIM-brl"/>
</dbReference>
<keyword evidence="3" id="KW-1185">Reference proteome</keyword>
<dbReference type="SUPFAM" id="SSF51658">
    <property type="entry name" value="Xylose isomerase-like"/>
    <property type="match status" value="1"/>
</dbReference>